<evidence type="ECO:0000259" key="1">
    <source>
        <dbReference type="Pfam" id="PF03756"/>
    </source>
</evidence>
<feature type="domain" description="A-factor biosynthesis hotdog" evidence="1">
    <location>
        <begin position="118"/>
        <end position="251"/>
    </location>
</feature>
<gene>
    <name evidence="2" type="ORF">FOE67_11305</name>
</gene>
<dbReference type="InterPro" id="IPR005509">
    <property type="entry name" value="AfsA_hotdog_dom"/>
</dbReference>
<comment type="caution">
    <text evidence="2">The sequence shown here is derived from an EMBL/GenBank/DDBJ whole genome shotgun (WGS) entry which is preliminary data.</text>
</comment>
<dbReference type="EMBL" id="VKHS01000217">
    <property type="protein sequence ID" value="MBB0230090.1"/>
    <property type="molecule type" value="Genomic_DNA"/>
</dbReference>
<dbReference type="Proteomes" id="UP000530234">
    <property type="component" value="Unassembled WGS sequence"/>
</dbReference>
<dbReference type="AlphaFoldDB" id="A0A7W3XWH6"/>
<keyword evidence="3" id="KW-1185">Reference proteome</keyword>
<evidence type="ECO:0000313" key="2">
    <source>
        <dbReference type="EMBL" id="MBB0230090.1"/>
    </source>
</evidence>
<reference evidence="3" key="1">
    <citation type="submission" date="2019-10" db="EMBL/GenBank/DDBJ databases">
        <title>Streptomyces sp. nov., a novel actinobacterium isolated from alkaline environment.</title>
        <authorList>
            <person name="Golinska P."/>
        </authorList>
    </citation>
    <scope>NUCLEOTIDE SEQUENCE [LARGE SCALE GENOMIC DNA]</scope>
    <source>
        <strain evidence="3">DSM 42108</strain>
    </source>
</reference>
<proteinExistence type="predicted"/>
<protein>
    <recommendedName>
        <fullName evidence="1">A-factor biosynthesis hotdog domain-containing protein</fullName>
    </recommendedName>
</protein>
<sequence length="289" mass="32044">MFGKVVCATRIRPRARPSTHPRSEGSRMSDHRLSSVCLVGDRFAAFASHDNVRTVSQLVAEVGAGAYDTLSGPLLVWEGQGVTDYEREYVRGALDARGLGDKLLMQPNDPDPVPRAQVHKHREVNVLLSGLCELSPGRYHAALRLHSDNELLLDHQSGEHVQGMVVVEAFRQMFIACCERFTASRQPSRRYYYIWHGMDIRFERFVFPLDADIDCTVTDSRTDDPSRLAMTVDLELRQTGHRCAVARIDFTAHDAERISAKEHVIAARAVTTVLGGAGHEPLASVVSAG</sequence>
<name>A0A7W3XWH6_9ACTN</name>
<evidence type="ECO:0000313" key="3">
    <source>
        <dbReference type="Proteomes" id="UP000530234"/>
    </source>
</evidence>
<organism evidence="2 3">
    <name type="scientific">Streptomyces calidiresistens</name>
    <dbReference type="NCBI Taxonomy" id="1485586"/>
    <lineage>
        <taxon>Bacteria</taxon>
        <taxon>Bacillati</taxon>
        <taxon>Actinomycetota</taxon>
        <taxon>Actinomycetes</taxon>
        <taxon>Kitasatosporales</taxon>
        <taxon>Streptomycetaceae</taxon>
        <taxon>Streptomyces</taxon>
    </lineage>
</organism>
<accession>A0A7W3XWH6</accession>
<dbReference type="Pfam" id="PF03756">
    <property type="entry name" value="AfsA"/>
    <property type="match status" value="1"/>
</dbReference>